<name>A0ABN1XS48_9PSEU</name>
<protein>
    <recommendedName>
        <fullName evidence="3">DUF732 domain-containing protein</fullName>
    </recommendedName>
</protein>
<reference evidence="4 5" key="1">
    <citation type="journal article" date="2019" name="Int. J. Syst. Evol. Microbiol.">
        <title>The Global Catalogue of Microorganisms (GCM) 10K type strain sequencing project: providing services to taxonomists for standard genome sequencing and annotation.</title>
        <authorList>
            <consortium name="The Broad Institute Genomics Platform"/>
            <consortium name="The Broad Institute Genome Sequencing Center for Infectious Disease"/>
            <person name="Wu L."/>
            <person name="Ma J."/>
        </authorList>
    </citation>
    <scope>NUCLEOTIDE SEQUENCE [LARGE SCALE GENOMIC DNA]</scope>
    <source>
        <strain evidence="4 5">JCM 11896</strain>
    </source>
</reference>
<dbReference type="Pfam" id="PF05305">
    <property type="entry name" value="DUF732"/>
    <property type="match status" value="1"/>
</dbReference>
<evidence type="ECO:0000256" key="1">
    <source>
        <dbReference type="SAM" id="MobiDB-lite"/>
    </source>
</evidence>
<keyword evidence="2" id="KW-0472">Membrane</keyword>
<dbReference type="Proteomes" id="UP001501414">
    <property type="component" value="Unassembled WGS sequence"/>
</dbReference>
<sequence length="278" mass="29575">MDKQTWESMTPEQQHDAWIRYQQWQPPRHRAATPSEIPLQRAGTRANQTQQPAGRRRRWPWAILVGAVALVAGVSVALATDRSADTANSAASTSPTASTPTAEEAFVADVLDTPGLTSTISEQSMIDLGWGACDVMAFQAYSREDFVAEFGTTKFGPEVAAVMIDAAHRNLCPQYEFPLVSSAAPVNAGDTSTSGTSGPATSASDGTYEVGVDVEEGRYKTTGPEPGARSCYQARLSDDTGDSSSIIANDLSDGPTSVTVKAGEFIKFNGGCTWTKQD</sequence>
<organism evidence="4 5">
    <name type="scientific">Pseudonocardia kongjuensis</name>
    <dbReference type="NCBI Taxonomy" id="102227"/>
    <lineage>
        <taxon>Bacteria</taxon>
        <taxon>Bacillati</taxon>
        <taxon>Actinomycetota</taxon>
        <taxon>Actinomycetes</taxon>
        <taxon>Pseudonocardiales</taxon>
        <taxon>Pseudonocardiaceae</taxon>
        <taxon>Pseudonocardia</taxon>
    </lineage>
</organism>
<keyword evidence="2" id="KW-1133">Transmembrane helix</keyword>
<feature type="domain" description="DUF732" evidence="3">
    <location>
        <begin position="103"/>
        <end position="174"/>
    </location>
</feature>
<evidence type="ECO:0000259" key="3">
    <source>
        <dbReference type="Pfam" id="PF05305"/>
    </source>
</evidence>
<comment type="caution">
    <text evidence="4">The sequence shown here is derived from an EMBL/GenBank/DDBJ whole genome shotgun (WGS) entry which is preliminary data.</text>
</comment>
<feature type="transmembrane region" description="Helical" evidence="2">
    <location>
        <begin position="59"/>
        <end position="79"/>
    </location>
</feature>
<evidence type="ECO:0000256" key="2">
    <source>
        <dbReference type="SAM" id="Phobius"/>
    </source>
</evidence>
<evidence type="ECO:0000313" key="4">
    <source>
        <dbReference type="EMBL" id="GAA1388049.1"/>
    </source>
</evidence>
<evidence type="ECO:0000313" key="5">
    <source>
        <dbReference type="Proteomes" id="UP001501414"/>
    </source>
</evidence>
<feature type="region of interest" description="Disordered" evidence="1">
    <location>
        <begin position="187"/>
        <end position="206"/>
    </location>
</feature>
<dbReference type="InterPro" id="IPR007969">
    <property type="entry name" value="DUF732"/>
</dbReference>
<accession>A0ABN1XS48</accession>
<proteinExistence type="predicted"/>
<gene>
    <name evidence="4" type="ORF">GCM10009613_24840</name>
</gene>
<feature type="region of interest" description="Disordered" evidence="1">
    <location>
        <begin position="33"/>
        <end position="55"/>
    </location>
</feature>
<keyword evidence="5" id="KW-1185">Reference proteome</keyword>
<keyword evidence="2" id="KW-0812">Transmembrane</keyword>
<feature type="compositionally biased region" description="Low complexity" evidence="1">
    <location>
        <begin position="188"/>
        <end position="206"/>
    </location>
</feature>
<dbReference type="EMBL" id="BAAAJK010000007">
    <property type="protein sequence ID" value="GAA1388049.1"/>
    <property type="molecule type" value="Genomic_DNA"/>
</dbReference>
<feature type="region of interest" description="Disordered" evidence="1">
    <location>
        <begin position="83"/>
        <end position="103"/>
    </location>
</feature>